<dbReference type="SMART" id="SM00267">
    <property type="entry name" value="GGDEF"/>
    <property type="match status" value="1"/>
</dbReference>
<keyword evidence="5" id="KW-1185">Reference proteome</keyword>
<evidence type="ECO:0000256" key="2">
    <source>
        <dbReference type="ARBA" id="ARBA00034247"/>
    </source>
</evidence>
<dbReference type="GO" id="GO:0052621">
    <property type="term" value="F:diguanylate cyclase activity"/>
    <property type="evidence" value="ECO:0007669"/>
    <property type="project" value="UniProtKB-EC"/>
</dbReference>
<dbReference type="AlphaFoldDB" id="A0A923HPT2"/>
<protein>
    <recommendedName>
        <fullName evidence="1">diguanylate cyclase</fullName>
        <ecNumber evidence="1">2.7.7.65</ecNumber>
    </recommendedName>
</protein>
<gene>
    <name evidence="4" type="ORF">H8K36_02520</name>
</gene>
<dbReference type="EC" id="2.7.7.65" evidence="1"/>
<dbReference type="FunFam" id="3.30.70.270:FF:000001">
    <property type="entry name" value="Diguanylate cyclase domain protein"/>
    <property type="match status" value="1"/>
</dbReference>
<evidence type="ECO:0000256" key="1">
    <source>
        <dbReference type="ARBA" id="ARBA00012528"/>
    </source>
</evidence>
<dbReference type="Proteomes" id="UP000627446">
    <property type="component" value="Unassembled WGS sequence"/>
</dbReference>
<dbReference type="PROSITE" id="PS50887">
    <property type="entry name" value="GGDEF"/>
    <property type="match status" value="1"/>
</dbReference>
<evidence type="ECO:0000313" key="4">
    <source>
        <dbReference type="EMBL" id="MBC3880237.1"/>
    </source>
</evidence>
<dbReference type="PANTHER" id="PTHR45138:SF9">
    <property type="entry name" value="DIGUANYLATE CYCLASE DGCM-RELATED"/>
    <property type="match status" value="1"/>
</dbReference>
<dbReference type="EMBL" id="JACOFZ010000001">
    <property type="protein sequence ID" value="MBC3880237.1"/>
    <property type="molecule type" value="Genomic_DNA"/>
</dbReference>
<dbReference type="InterPro" id="IPR000160">
    <property type="entry name" value="GGDEF_dom"/>
</dbReference>
<evidence type="ECO:0000313" key="5">
    <source>
        <dbReference type="Proteomes" id="UP000627446"/>
    </source>
</evidence>
<dbReference type="InterPro" id="IPR050469">
    <property type="entry name" value="Diguanylate_Cyclase"/>
</dbReference>
<dbReference type="Gene3D" id="6.10.340.10">
    <property type="match status" value="1"/>
</dbReference>
<dbReference type="InterPro" id="IPR029787">
    <property type="entry name" value="Nucleotide_cyclase"/>
</dbReference>
<dbReference type="Gene3D" id="3.30.70.270">
    <property type="match status" value="1"/>
</dbReference>
<feature type="domain" description="GGDEF" evidence="3">
    <location>
        <begin position="412"/>
        <end position="542"/>
    </location>
</feature>
<name>A0A923HPT2_9BURK</name>
<sequence length="547" mass="60813">MTIVSGLIIERVVAENILKNYGQRLNNISYGVAKVVASNLEEPEREIQLVAKSSHLATKVVNHAELNNEIRNLKDSYPLYAWIGYANNGGVVENAADDLLVGKDVSSRPWYSNGKRAPYVGDLHEAVLLAKLLGKGDDSNPLRFIDIAAPVFGENHSVKGVVAAHVHWKWMQHIIDEFLAKSLKDEQISVLIVDKSNNVISPLEAIGTIQAPVVPSLPSMFNRAFWKDGIEYQFSSMPIDSTTNTQLGWKVIARQPINQIDGAVFELNIIVIRIAASSLLVLFIISYWIAKQISLPLERLSKHADEIRVTGKRSAWKVRSNVPELNLLARSIQAMTERLFSAQESLAAANGKLEATVEERTAELQAANQQLKMRAEELHVLARVDQLTNIPNRRAANEELTRLWNFFRRKTSPYCVIILDIDYFKRVNDTYGHDVGDLTLQTLSKLLKENAREVDTVARFGGEEFLVCLPGTDILGATHVAEKPREIVQGYSFPHNGHLTISLGVAGCDISDGNETEIVTRADAALYEAKNEGRNQVRVAQMAKQLG</sequence>
<dbReference type="Gene3D" id="3.30.450.20">
    <property type="entry name" value="PAS domain"/>
    <property type="match status" value="1"/>
</dbReference>
<organism evidence="4 5">
    <name type="scientific">Undibacterium nitidum</name>
    <dbReference type="NCBI Taxonomy" id="2762298"/>
    <lineage>
        <taxon>Bacteria</taxon>
        <taxon>Pseudomonadati</taxon>
        <taxon>Pseudomonadota</taxon>
        <taxon>Betaproteobacteria</taxon>
        <taxon>Burkholderiales</taxon>
        <taxon>Oxalobacteraceae</taxon>
        <taxon>Undibacterium</taxon>
    </lineage>
</organism>
<dbReference type="InterPro" id="IPR043128">
    <property type="entry name" value="Rev_trsase/Diguanyl_cyclase"/>
</dbReference>
<dbReference type="CDD" id="cd01949">
    <property type="entry name" value="GGDEF"/>
    <property type="match status" value="1"/>
</dbReference>
<dbReference type="SUPFAM" id="SSF55073">
    <property type="entry name" value="Nucleotide cyclase"/>
    <property type="match status" value="1"/>
</dbReference>
<dbReference type="NCBIfam" id="TIGR00254">
    <property type="entry name" value="GGDEF"/>
    <property type="match status" value="1"/>
</dbReference>
<dbReference type="PANTHER" id="PTHR45138">
    <property type="entry name" value="REGULATORY COMPONENTS OF SENSORY TRANSDUCTION SYSTEM"/>
    <property type="match status" value="1"/>
</dbReference>
<evidence type="ECO:0000259" key="3">
    <source>
        <dbReference type="PROSITE" id="PS50887"/>
    </source>
</evidence>
<comment type="catalytic activity">
    <reaction evidence="2">
        <text>2 GTP = 3',3'-c-di-GMP + 2 diphosphate</text>
        <dbReference type="Rhea" id="RHEA:24898"/>
        <dbReference type="ChEBI" id="CHEBI:33019"/>
        <dbReference type="ChEBI" id="CHEBI:37565"/>
        <dbReference type="ChEBI" id="CHEBI:58805"/>
        <dbReference type="EC" id="2.7.7.65"/>
    </reaction>
</comment>
<proteinExistence type="predicted"/>
<dbReference type="RefSeq" id="WP_186915235.1">
    <property type="nucleotide sequence ID" value="NZ_JACOFZ010000001.1"/>
</dbReference>
<dbReference type="Pfam" id="PF00990">
    <property type="entry name" value="GGDEF"/>
    <property type="match status" value="1"/>
</dbReference>
<comment type="caution">
    <text evidence="4">The sequence shown here is derived from an EMBL/GenBank/DDBJ whole genome shotgun (WGS) entry which is preliminary data.</text>
</comment>
<accession>A0A923HPT2</accession>
<reference evidence="4" key="1">
    <citation type="submission" date="2020-08" db="EMBL/GenBank/DDBJ databases">
        <title>Novel species isolated from subtropical streams in China.</title>
        <authorList>
            <person name="Lu H."/>
        </authorList>
    </citation>
    <scope>NUCLEOTIDE SEQUENCE</scope>
    <source>
        <strain evidence="4">LX22W</strain>
    </source>
</reference>